<keyword evidence="3" id="KW-0812">Transmembrane</keyword>
<dbReference type="Gene3D" id="3.30.2010.10">
    <property type="entry name" value="Metalloproteases ('zincins'), catalytic domain"/>
    <property type="match status" value="1"/>
</dbReference>
<organism evidence="5 6">
    <name type="scientific">Sorangium atrum</name>
    <dbReference type="NCBI Taxonomy" id="2995308"/>
    <lineage>
        <taxon>Bacteria</taxon>
        <taxon>Pseudomonadati</taxon>
        <taxon>Myxococcota</taxon>
        <taxon>Polyangia</taxon>
        <taxon>Polyangiales</taxon>
        <taxon>Polyangiaceae</taxon>
        <taxon>Sorangium</taxon>
    </lineage>
</organism>
<gene>
    <name evidence="5" type="ORF">POL72_13310</name>
</gene>
<feature type="coiled-coil region" evidence="1">
    <location>
        <begin position="395"/>
        <end position="422"/>
    </location>
</feature>
<evidence type="ECO:0000259" key="4">
    <source>
        <dbReference type="Pfam" id="PF05569"/>
    </source>
</evidence>
<feature type="domain" description="Peptidase M56" evidence="4">
    <location>
        <begin position="134"/>
        <end position="302"/>
    </location>
</feature>
<dbReference type="CDD" id="cd07341">
    <property type="entry name" value="M56_BlaR1_MecR1_like"/>
    <property type="match status" value="1"/>
</dbReference>
<name>A0ABT5BXB1_9BACT</name>
<dbReference type="EMBL" id="JAQNDK010000001">
    <property type="protein sequence ID" value="MDC0678717.1"/>
    <property type="molecule type" value="Genomic_DNA"/>
</dbReference>
<dbReference type="PANTHER" id="PTHR34978">
    <property type="entry name" value="POSSIBLE SENSOR-TRANSDUCER PROTEIN BLAR"/>
    <property type="match status" value="1"/>
</dbReference>
<dbReference type="Pfam" id="PF05569">
    <property type="entry name" value="Peptidase_M56"/>
    <property type="match status" value="1"/>
</dbReference>
<protein>
    <submittedName>
        <fullName evidence="5">M56 family metallopeptidase</fullName>
    </submittedName>
</protein>
<feature type="transmembrane region" description="Helical" evidence="3">
    <location>
        <begin position="20"/>
        <end position="43"/>
    </location>
</feature>
<feature type="transmembrane region" description="Helical" evidence="3">
    <location>
        <begin position="55"/>
        <end position="78"/>
    </location>
</feature>
<keyword evidence="1" id="KW-0175">Coiled coil</keyword>
<comment type="caution">
    <text evidence="5">The sequence shown here is derived from an EMBL/GenBank/DDBJ whole genome shotgun (WGS) entry which is preliminary data.</text>
</comment>
<feature type="compositionally biased region" description="Low complexity" evidence="2">
    <location>
        <begin position="118"/>
        <end position="127"/>
    </location>
</feature>
<keyword evidence="3" id="KW-1133">Transmembrane helix</keyword>
<dbReference type="RefSeq" id="WP_272095559.1">
    <property type="nucleotide sequence ID" value="NZ_JAQNDK010000001.1"/>
</dbReference>
<proteinExistence type="predicted"/>
<dbReference type="Proteomes" id="UP001217485">
    <property type="component" value="Unassembled WGS sequence"/>
</dbReference>
<evidence type="ECO:0000256" key="2">
    <source>
        <dbReference type="SAM" id="MobiDB-lite"/>
    </source>
</evidence>
<dbReference type="InterPro" id="IPR052173">
    <property type="entry name" value="Beta-lactam_resp_regulator"/>
</dbReference>
<keyword evidence="6" id="KW-1185">Reference proteome</keyword>
<feature type="region of interest" description="Disordered" evidence="2">
    <location>
        <begin position="107"/>
        <end position="127"/>
    </location>
</feature>
<evidence type="ECO:0000256" key="3">
    <source>
        <dbReference type="SAM" id="Phobius"/>
    </source>
</evidence>
<sequence>MILALHLLAGPGTWPGIAALWLALLLTCSAHAAVWTGAAALLARRSSLSSATRHLLWKMALFGPLATVLLAAAMSWGFERAPGDTASPGEIAVLSLEDAPAPAVLDAAPEKGGSTRESAGAASPARRAGGSPGWSLLAACTAGAAALGLLRFATSALLLWRGLRGRREVQDARLLQRLERLRARAGLRRVALTESAGIGSPLVIGASEICVPLARLAALTDAEVDAVFAHELAHLERRDGLWFPAAGLVQSVLWVHPLVHWASSRFRQTAELACDDRAVELTGDPLGLARALVQVASGASLAPRRALVPAMARSSGALLPRVRRLLDAGSRARSTPSPRGRRRAIASLAAAGVAAAGLSVQVARARPPLLAAGAGDALARDRGAALDATASPPDAAAASEQMVELARREQEIEARLEEALLLPDAQREDTQAAVLVLELRQELRHARAAKAWIEERFVDEWTTWERRPRASGSAPR</sequence>
<accession>A0ABT5BXB1</accession>
<evidence type="ECO:0000313" key="6">
    <source>
        <dbReference type="Proteomes" id="UP001217485"/>
    </source>
</evidence>
<reference evidence="5 6" key="1">
    <citation type="submission" date="2023-01" db="EMBL/GenBank/DDBJ databases">
        <title>Minimal conservation of predation-associated metabolite biosynthetic gene clusters underscores biosynthetic potential of Myxococcota including descriptions for ten novel species: Archangium lansinium sp. nov., Myxococcus landrumus sp. nov., Nannocystis bai.</title>
        <authorList>
            <person name="Ahearne A."/>
            <person name="Stevens C."/>
            <person name="Dowd S."/>
        </authorList>
    </citation>
    <scope>NUCLEOTIDE SEQUENCE [LARGE SCALE GENOMIC DNA]</scope>
    <source>
        <strain evidence="5 6">WIWO2</strain>
    </source>
</reference>
<dbReference type="PANTHER" id="PTHR34978:SF3">
    <property type="entry name" value="SLR0241 PROTEIN"/>
    <property type="match status" value="1"/>
</dbReference>
<keyword evidence="3" id="KW-0472">Membrane</keyword>
<dbReference type="InterPro" id="IPR008756">
    <property type="entry name" value="Peptidase_M56"/>
</dbReference>
<evidence type="ECO:0000313" key="5">
    <source>
        <dbReference type="EMBL" id="MDC0678717.1"/>
    </source>
</evidence>
<evidence type="ECO:0000256" key="1">
    <source>
        <dbReference type="SAM" id="Coils"/>
    </source>
</evidence>